<dbReference type="Gene3D" id="3.40.50.720">
    <property type="entry name" value="NAD(P)-binding Rossmann-like Domain"/>
    <property type="match status" value="1"/>
</dbReference>
<gene>
    <name evidence="12" type="ORF">SKAU_G00243260</name>
</gene>
<proteinExistence type="inferred from homology"/>
<dbReference type="Proteomes" id="UP001152622">
    <property type="component" value="Chromosome 8"/>
</dbReference>
<evidence type="ECO:0000256" key="3">
    <source>
        <dbReference type="ARBA" id="ARBA00038853"/>
    </source>
</evidence>
<keyword evidence="2" id="KW-0560">Oxidoreductase</keyword>
<dbReference type="PANTHER" id="PTHR22604:SF105">
    <property type="entry name" value="TRANS-1,2-DIHYDROBENZENE-1,2-DIOL DEHYDROGENASE"/>
    <property type="match status" value="1"/>
</dbReference>
<comment type="similarity">
    <text evidence="1">Belongs to the Gfo/Idh/MocA family.</text>
</comment>
<dbReference type="InterPro" id="IPR050984">
    <property type="entry name" value="Gfo/Idh/MocA_domain"/>
</dbReference>
<keyword evidence="13" id="KW-1185">Reference proteome</keyword>
<evidence type="ECO:0000256" key="2">
    <source>
        <dbReference type="ARBA" id="ARBA00023002"/>
    </source>
</evidence>
<dbReference type="OrthoDB" id="2129491at2759"/>
<evidence type="ECO:0000313" key="13">
    <source>
        <dbReference type="Proteomes" id="UP001152622"/>
    </source>
</evidence>
<dbReference type="InterPro" id="IPR036291">
    <property type="entry name" value="NAD(P)-bd_dom_sf"/>
</dbReference>
<dbReference type="EC" id="1.1.1.179" evidence="4"/>
<evidence type="ECO:0000313" key="12">
    <source>
        <dbReference type="EMBL" id="KAJ8352850.1"/>
    </source>
</evidence>
<evidence type="ECO:0000256" key="4">
    <source>
        <dbReference type="ARBA" id="ARBA00038984"/>
    </source>
</evidence>
<dbReference type="InterPro" id="IPR000683">
    <property type="entry name" value="Gfo/Idh/MocA-like_OxRdtase_N"/>
</dbReference>
<comment type="caution">
    <text evidence="12">The sequence shown here is derived from an EMBL/GenBank/DDBJ whole genome shotgun (WGS) entry which is preliminary data.</text>
</comment>
<evidence type="ECO:0000256" key="1">
    <source>
        <dbReference type="ARBA" id="ARBA00010928"/>
    </source>
</evidence>
<protein>
    <recommendedName>
        <fullName evidence="5">Trans-1,2-dihydrobenzene-1,2-diol dehydrogenase</fullName>
        <ecNumber evidence="4">1.1.1.179</ecNumber>
        <ecNumber evidence="3">1.3.1.20</ecNumber>
    </recommendedName>
    <alternativeName>
        <fullName evidence="8">D-xylose 1-dehydrogenase</fullName>
    </alternativeName>
    <alternativeName>
        <fullName evidence="7">D-xylose-NADP dehydrogenase</fullName>
    </alternativeName>
    <alternativeName>
        <fullName evidence="6">Dimeric dihydrodiol dehydrogenase</fullName>
    </alternativeName>
</protein>
<dbReference type="PANTHER" id="PTHR22604">
    <property type="entry name" value="OXIDOREDUCTASES"/>
    <property type="match status" value="1"/>
</dbReference>
<reference evidence="12" key="1">
    <citation type="journal article" date="2023" name="Science">
        <title>Genome structures resolve the early diversification of teleost fishes.</title>
        <authorList>
            <person name="Parey E."/>
            <person name="Louis A."/>
            <person name="Montfort J."/>
            <person name="Bouchez O."/>
            <person name="Roques C."/>
            <person name="Iampietro C."/>
            <person name="Lluch J."/>
            <person name="Castinel A."/>
            <person name="Donnadieu C."/>
            <person name="Desvignes T."/>
            <person name="Floi Bucao C."/>
            <person name="Jouanno E."/>
            <person name="Wen M."/>
            <person name="Mejri S."/>
            <person name="Dirks R."/>
            <person name="Jansen H."/>
            <person name="Henkel C."/>
            <person name="Chen W.J."/>
            <person name="Zahm M."/>
            <person name="Cabau C."/>
            <person name="Klopp C."/>
            <person name="Thompson A.W."/>
            <person name="Robinson-Rechavi M."/>
            <person name="Braasch I."/>
            <person name="Lecointre G."/>
            <person name="Bobe J."/>
            <person name="Postlethwait J.H."/>
            <person name="Berthelot C."/>
            <person name="Roest Crollius H."/>
            <person name="Guiguen Y."/>
        </authorList>
    </citation>
    <scope>NUCLEOTIDE SEQUENCE</scope>
    <source>
        <strain evidence="12">WJC10195</strain>
    </source>
</reference>
<dbReference type="EC" id="1.3.1.20" evidence="3"/>
<dbReference type="GO" id="GO:0000166">
    <property type="term" value="F:nucleotide binding"/>
    <property type="evidence" value="ECO:0007669"/>
    <property type="project" value="InterPro"/>
</dbReference>
<feature type="domain" description="Gfo/Idh/MocA-like oxidoreductase N-terminal" evidence="11">
    <location>
        <begin position="85"/>
        <end position="134"/>
    </location>
</feature>
<evidence type="ECO:0000256" key="7">
    <source>
        <dbReference type="ARBA" id="ARBA00042988"/>
    </source>
</evidence>
<sequence length="158" mass="17603">MPSIQTLKPRVEAEGRWTIVLLSNKGAWPCSTPIKALNIPRKAKTKLNHASQLFPLLRSPIAIIFTAPQSPYICCYCPRISISQDVIYVGTIHPLHLTVGKLFMNAGKNIVCGKPKAVSSRDVQRLTATARKNDIFPLEVQRSARLRKHTCCYQIPGI</sequence>
<name>A0A9Q1F852_SYNKA</name>
<dbReference type="GO" id="GO:0047115">
    <property type="term" value="F:trans-1,2-dihydrobenzene-1,2-diol dehydrogenase activity"/>
    <property type="evidence" value="ECO:0007669"/>
    <property type="project" value="UniProtKB-EC"/>
</dbReference>
<organism evidence="12 13">
    <name type="scientific">Synaphobranchus kaupii</name>
    <name type="common">Kaup's arrowtooth eel</name>
    <dbReference type="NCBI Taxonomy" id="118154"/>
    <lineage>
        <taxon>Eukaryota</taxon>
        <taxon>Metazoa</taxon>
        <taxon>Chordata</taxon>
        <taxon>Craniata</taxon>
        <taxon>Vertebrata</taxon>
        <taxon>Euteleostomi</taxon>
        <taxon>Actinopterygii</taxon>
        <taxon>Neopterygii</taxon>
        <taxon>Teleostei</taxon>
        <taxon>Anguilliformes</taxon>
        <taxon>Synaphobranchidae</taxon>
        <taxon>Synaphobranchus</taxon>
    </lineage>
</organism>
<comment type="catalytic activity">
    <reaction evidence="9">
        <text>(1R,2R)-1,2-dihydrobenzene-1,2-diol + NADP(+) = catechol + NADPH + H(+)</text>
        <dbReference type="Rhea" id="RHEA:16729"/>
        <dbReference type="ChEBI" id="CHEBI:10702"/>
        <dbReference type="ChEBI" id="CHEBI:15378"/>
        <dbReference type="ChEBI" id="CHEBI:18135"/>
        <dbReference type="ChEBI" id="CHEBI:57783"/>
        <dbReference type="ChEBI" id="CHEBI:58349"/>
        <dbReference type="EC" id="1.3.1.20"/>
    </reaction>
</comment>
<comment type="catalytic activity">
    <reaction evidence="10">
        <text>D-xylose + NADP(+) = D-xylono-1,5-lactone + NADPH + H(+)</text>
        <dbReference type="Rhea" id="RHEA:22000"/>
        <dbReference type="ChEBI" id="CHEBI:15378"/>
        <dbReference type="ChEBI" id="CHEBI:15867"/>
        <dbReference type="ChEBI" id="CHEBI:53455"/>
        <dbReference type="ChEBI" id="CHEBI:57783"/>
        <dbReference type="ChEBI" id="CHEBI:58349"/>
        <dbReference type="EC" id="1.1.1.179"/>
    </reaction>
</comment>
<dbReference type="AlphaFoldDB" id="A0A9Q1F852"/>
<dbReference type="Pfam" id="PF01408">
    <property type="entry name" value="GFO_IDH_MocA"/>
    <property type="match status" value="1"/>
</dbReference>
<evidence type="ECO:0000256" key="6">
    <source>
        <dbReference type="ARBA" id="ARBA00042926"/>
    </source>
</evidence>
<dbReference type="EMBL" id="JAINUF010000008">
    <property type="protein sequence ID" value="KAJ8352850.1"/>
    <property type="molecule type" value="Genomic_DNA"/>
</dbReference>
<dbReference type="GO" id="GO:0047837">
    <property type="term" value="F:D-xylose 1-dehydrogenase (NADP+) activity"/>
    <property type="evidence" value="ECO:0007669"/>
    <property type="project" value="UniProtKB-EC"/>
</dbReference>
<dbReference type="SUPFAM" id="SSF51735">
    <property type="entry name" value="NAD(P)-binding Rossmann-fold domains"/>
    <property type="match status" value="1"/>
</dbReference>
<evidence type="ECO:0000256" key="5">
    <source>
        <dbReference type="ARBA" id="ARBA00040603"/>
    </source>
</evidence>
<accession>A0A9Q1F852</accession>
<evidence type="ECO:0000256" key="9">
    <source>
        <dbReference type="ARBA" id="ARBA00047423"/>
    </source>
</evidence>
<evidence type="ECO:0000256" key="8">
    <source>
        <dbReference type="ARBA" id="ARBA00043025"/>
    </source>
</evidence>
<evidence type="ECO:0000256" key="10">
    <source>
        <dbReference type="ARBA" id="ARBA00049233"/>
    </source>
</evidence>
<evidence type="ECO:0000259" key="11">
    <source>
        <dbReference type="Pfam" id="PF01408"/>
    </source>
</evidence>